<dbReference type="Pfam" id="PF13585">
    <property type="entry name" value="CHU_C"/>
    <property type="match status" value="1"/>
</dbReference>
<keyword evidence="3" id="KW-1185">Reference proteome</keyword>
<accession>A0ABW3WMK2</accession>
<name>A0ABW3WMK2_9FLAO</name>
<reference evidence="3" key="1">
    <citation type="journal article" date="2019" name="Int. J. Syst. Evol. Microbiol.">
        <title>The Global Catalogue of Microorganisms (GCM) 10K type strain sequencing project: providing services to taxonomists for standard genome sequencing and annotation.</title>
        <authorList>
            <consortium name="The Broad Institute Genomics Platform"/>
            <consortium name="The Broad Institute Genome Sequencing Center for Infectious Disease"/>
            <person name="Wu L."/>
            <person name="Ma J."/>
        </authorList>
    </citation>
    <scope>NUCLEOTIDE SEQUENCE [LARGE SCALE GENOMIC DNA]</scope>
    <source>
        <strain evidence="3">CCUG 62221</strain>
    </source>
</reference>
<dbReference type="NCBIfam" id="TIGR04131">
    <property type="entry name" value="Bac_Flav_CTERM"/>
    <property type="match status" value="1"/>
</dbReference>
<dbReference type="Pfam" id="PF17517">
    <property type="entry name" value="IgGFc_binding"/>
    <property type="match status" value="1"/>
</dbReference>
<evidence type="ECO:0000259" key="1">
    <source>
        <dbReference type="Pfam" id="PF17517"/>
    </source>
</evidence>
<dbReference type="Proteomes" id="UP001597241">
    <property type="component" value="Unassembled WGS sequence"/>
</dbReference>
<dbReference type="EMBL" id="JBHTMV010000002">
    <property type="protein sequence ID" value="MFD1292555.1"/>
    <property type="molecule type" value="Genomic_DNA"/>
</dbReference>
<dbReference type="RefSeq" id="WP_386807215.1">
    <property type="nucleotide sequence ID" value="NZ_JBHTMV010000002.1"/>
</dbReference>
<feature type="domain" description="IgGFc-binding protein N-terminal" evidence="1">
    <location>
        <begin position="138"/>
        <end position="418"/>
    </location>
</feature>
<protein>
    <submittedName>
        <fullName evidence="2">T9SS type B sorting domain-containing protein</fullName>
    </submittedName>
</protein>
<sequence length="2018" mass="219458">MNTFRLQNFLFLVFVLIIIQSSFGQLSKVHYIPPLTAAENGNANPEDQYFYISTPSISDVAYTIKPVGLSSNFYIEGVVSNTSPKVIELGTGYGALFIPSISTSQIVNQRGYIIEATDQIYVSVRMNAGGGAQAGALVSKGQSALGTEFRIGAFTNQNPTENYLSFLSVMATEDNTTVTFSDISNNTEILNSSKTFPYSETFDRGESYTIAMNSYSTVHPTNNKDGLIGALVTSDKPVVVNCGSTNGSFHNGNGRDYGIDQIVGADKIGDEYIFVRGFGSDDWEDILIVAHEDNTSIYIRGNTTTPYATINAGEYSIVEGNEYSATGNIYVQTSKPVFAYQGVGGLGNNGSPNEANQGMFFVPPISCETKGNVDNIANIDNIGDKAYSGGVSIVTKKGATITINDLPLSSYSTTGPFDVLGSPNHITYKVLGLSGSITVKSDDELYCAYFNYNGSATSGSFYSGFPTPPEISFDAEFTTLGNCIDNIILEVANINSFDSIEWYYDDGSGNGFIATGNTSKTLTPTFPGESPFSTGTYKIIGVTCTGESIESIEVPVSICPDDTDNDGIIDNFDIDNDNDGILNCTESYGDAPIPLENPLSGTLSKGSYSFNGAITPVGSTSNSIFGDADGNFQSEVISKNGLAASNVTYSLDFNNNLNLLFKLPSGGSLGTTTLNSDQEFIIKVSNDKTITLLDPDDQLLIDTNYDGDYESGVTQFSSFEIRFKIKGTALSPGDSTFEFAASMVNHFSFTHINLSETSTNTAVFKIKATCVPLDSDLDGVTNEFDNDSENDGIPDIVEGSGILNVLSANDSNNDGLDDIFGIGITPIDTDNDTVFDYLDLDSDNDGIYDLFETGQLGLLSDTDFNGVIDWLDPSDTNGWDDNAETSPNSGVMSYILNDEDNDGLYSYIDLDSDGDACSDVIEAGFSDGNNNNMLGDSTPIVNSFGVITNANDGYSTPNSDYLIAGIITINTQPVDTIICELDTTKLTIETNTVDSYQWEVSTNGINWNTVVNDLIYSNATTNELTITNTPLSYNNNIYRVYLKKSGNSCDLISNEIVLSVNALPIANTVSNLENCDDLTDGDDTNEIVQNFDLESQTSTILGAQLPSNYLVTYHLSQADADTGTSALTSPFENSSNPQTIFVRVENIQAGCSISNSNFQLIVNSPPIANPVTNLIECDNLDDGIDTNGIVQNFDLESQTTTILGSQLASEFTVTYHLSQNEAIAGMNALTSPHENRLNPYIQPIFVRVENNITGCINTQQSFNLIVNPLPTAETLQNMELCDTNDDGDDTNGKVQTFDLESQTSIILGTQSPTEYAVTYHLTEADAVSGNNPQNSPFTNTSTPQTIYTRVLNKNTNCINTHITFDVIVHPLPTTSSSEELKQCDNDTDGFSLFNLTEVNEKISTNAANETFTYYETQADAISQSNAITNPTAFENRTVNSDIVWASVESKFGCRREAEIKLFVSTTGIPATYQREFYQCDDFLDENGNDNANNDNRDGITTFDFSEVDAEIRAIFPAGQQIFITYYKNEADALAEENAIADISNYRNIGYPNSQEIYVRVDSEINNDCLGFGAHITLTVEELPVANPVTIDRQCDDDDDGMFPFDTSLIETTVINGQSNVTVSYFDQNGNVLPSPLPNPFLSTSQIITIQVANSNTLAPDGPCFDETTLEFIVDKSPVAYPVTMAPVCDDESNDGVYDFDTSTIQSTILGAQTGMEVHYYNANGNELSSPLPNPFTTQTQTITVEVINPLNSICTASTTIDFIVNPLPDFEVVTPQIICITEPESTITLAVFPDDTSEVFTYEWKDSSNNIISTQSTANVSNPGNYTASLTKTDGTLCTRTKSIDVNASSIATITQNDIIIEDDSDNNTITILTDNLGIGDYEFALDDDYGYQDEPYFDYVEAGIHTVFVRDKNNCGTTQIEVSIIGFPKFFTPNNDGYNDTWNVLGLDPNYYPSSIIYIFDRFGKLIQTIKPNGNGWDGYYNGEIVPSTDYWFSIELTNIHGETQVRKGHFSLIRRQ</sequence>
<comment type="caution">
    <text evidence="2">The sequence shown here is derived from an EMBL/GenBank/DDBJ whole genome shotgun (WGS) entry which is preliminary data.</text>
</comment>
<dbReference type="InterPro" id="IPR026341">
    <property type="entry name" value="T9SS_type_B"/>
</dbReference>
<evidence type="ECO:0000313" key="2">
    <source>
        <dbReference type="EMBL" id="MFD1292555.1"/>
    </source>
</evidence>
<dbReference type="InterPro" id="IPR035234">
    <property type="entry name" value="IgGFc-bd_N"/>
</dbReference>
<gene>
    <name evidence="2" type="ORF">ACFQ5N_01795</name>
</gene>
<evidence type="ECO:0000313" key="3">
    <source>
        <dbReference type="Proteomes" id="UP001597241"/>
    </source>
</evidence>
<organism evidence="2 3">
    <name type="scientific">Lutibacter holmesii</name>
    <dbReference type="NCBI Taxonomy" id="1137985"/>
    <lineage>
        <taxon>Bacteria</taxon>
        <taxon>Pseudomonadati</taxon>
        <taxon>Bacteroidota</taxon>
        <taxon>Flavobacteriia</taxon>
        <taxon>Flavobacteriales</taxon>
        <taxon>Flavobacteriaceae</taxon>
        <taxon>Lutibacter</taxon>
    </lineage>
</organism>
<proteinExistence type="predicted"/>